<sequence>MIGIAGSRADPVMVHFATRCVMREVPFAVIDLVDLAATGGWSLSVPPDGSDVFHGGEVVRPGELSGIYVRPIYLGRSPAEAARWQGLMDGFTAWMDETEVAVVNRPRHHQLNSSKPAHYAWLSASGLRVPPSLMSSDRERLAEFVRAGRAVVKPVCGTRATTREIAATDVDALPEPAGPLLVQRLVEGDDVRAHVVGEDVVACRFSSTAIDYRSDRQARRQRVDVPDALADLLVDLTAEQGLTFAGWDFKVDEAGDYWCLECNPMPGYSFYDRVCDGAVSDALVDVLGGWLS</sequence>
<keyword evidence="2" id="KW-1185">Reference proteome</keyword>
<dbReference type="RefSeq" id="WP_051510226.1">
    <property type="nucleotide sequence ID" value="NZ_AWSA01000008.1"/>
</dbReference>
<name>W9GBW5_9MICO</name>
<dbReference type="PANTHER" id="PTHR21621:SF0">
    <property type="entry name" value="BETA-CITRYLGLUTAMATE SYNTHASE B-RELATED"/>
    <property type="match status" value="1"/>
</dbReference>
<evidence type="ECO:0000313" key="1">
    <source>
        <dbReference type="EMBL" id="EWT02722.1"/>
    </source>
</evidence>
<dbReference type="SUPFAM" id="SSF56059">
    <property type="entry name" value="Glutathione synthetase ATP-binding domain-like"/>
    <property type="match status" value="1"/>
</dbReference>
<protein>
    <recommendedName>
        <fullName evidence="3">ATP-grasp domain-containing protein</fullName>
    </recommendedName>
</protein>
<dbReference type="AlphaFoldDB" id="W9GBW5"/>
<proteinExistence type="predicted"/>
<dbReference type="GO" id="GO:0005737">
    <property type="term" value="C:cytoplasm"/>
    <property type="evidence" value="ECO:0007669"/>
    <property type="project" value="TreeGrafter"/>
</dbReference>
<dbReference type="STRING" id="1386089.N865_04655"/>
<reference evidence="1 2" key="1">
    <citation type="submission" date="2013-08" db="EMBL/GenBank/DDBJ databases">
        <title>Intrasporangium oryzae NRRL B-24470.</title>
        <authorList>
            <person name="Liu H."/>
            <person name="Wang G."/>
        </authorList>
    </citation>
    <scope>NUCLEOTIDE SEQUENCE [LARGE SCALE GENOMIC DNA]</scope>
    <source>
        <strain evidence="1 2">NRRL B-24470</strain>
    </source>
</reference>
<dbReference type="Gene3D" id="3.30.470.20">
    <property type="entry name" value="ATP-grasp fold, B domain"/>
    <property type="match status" value="1"/>
</dbReference>
<dbReference type="EMBL" id="AWSA01000008">
    <property type="protein sequence ID" value="EWT02722.1"/>
    <property type="molecule type" value="Genomic_DNA"/>
</dbReference>
<gene>
    <name evidence="1" type="ORF">N865_04655</name>
</gene>
<dbReference type="Proteomes" id="UP000019489">
    <property type="component" value="Unassembled WGS sequence"/>
</dbReference>
<dbReference type="PANTHER" id="PTHR21621">
    <property type="entry name" value="RIBOSOMAL PROTEIN S6 MODIFICATION PROTEIN"/>
    <property type="match status" value="1"/>
</dbReference>
<evidence type="ECO:0008006" key="3">
    <source>
        <dbReference type="Google" id="ProtNLM"/>
    </source>
</evidence>
<comment type="caution">
    <text evidence="1">The sequence shown here is derived from an EMBL/GenBank/DDBJ whole genome shotgun (WGS) entry which is preliminary data.</text>
</comment>
<dbReference type="GO" id="GO:0016879">
    <property type="term" value="F:ligase activity, forming carbon-nitrogen bonds"/>
    <property type="evidence" value="ECO:0007669"/>
    <property type="project" value="TreeGrafter"/>
</dbReference>
<accession>W9GBW5</accession>
<evidence type="ECO:0000313" key="2">
    <source>
        <dbReference type="Proteomes" id="UP000019489"/>
    </source>
</evidence>
<dbReference type="OrthoDB" id="9794735at2"/>
<organism evidence="1 2">
    <name type="scientific">Intrasporangium oryzae NRRL B-24470</name>
    <dbReference type="NCBI Taxonomy" id="1386089"/>
    <lineage>
        <taxon>Bacteria</taxon>
        <taxon>Bacillati</taxon>
        <taxon>Actinomycetota</taxon>
        <taxon>Actinomycetes</taxon>
        <taxon>Micrococcales</taxon>
        <taxon>Intrasporangiaceae</taxon>
        <taxon>Intrasporangium</taxon>
    </lineage>
</organism>
<dbReference type="eggNOG" id="COG0189">
    <property type="taxonomic scope" value="Bacteria"/>
</dbReference>